<protein>
    <submittedName>
        <fullName evidence="1">Uncharacterized protein</fullName>
    </submittedName>
</protein>
<organism evidence="1">
    <name type="scientific">marine sediment metagenome</name>
    <dbReference type="NCBI Taxonomy" id="412755"/>
    <lineage>
        <taxon>unclassified sequences</taxon>
        <taxon>metagenomes</taxon>
        <taxon>ecological metagenomes</taxon>
    </lineage>
</organism>
<reference evidence="1" key="1">
    <citation type="journal article" date="2015" name="Nature">
        <title>Complex archaea that bridge the gap between prokaryotes and eukaryotes.</title>
        <authorList>
            <person name="Spang A."/>
            <person name="Saw J.H."/>
            <person name="Jorgensen S.L."/>
            <person name="Zaremba-Niedzwiedzka K."/>
            <person name="Martijn J."/>
            <person name="Lind A.E."/>
            <person name="van Eijk R."/>
            <person name="Schleper C."/>
            <person name="Guy L."/>
            <person name="Ettema T.J."/>
        </authorList>
    </citation>
    <scope>NUCLEOTIDE SEQUENCE</scope>
</reference>
<proteinExistence type="predicted"/>
<dbReference type="EMBL" id="LAZR01001697">
    <property type="protein sequence ID" value="KKN40569.1"/>
    <property type="molecule type" value="Genomic_DNA"/>
</dbReference>
<accession>A0A0F9QDE5</accession>
<sequence length="42" mass="5159">MKNKYKEFSDKFEKLCEEYKDEDFDAKELLEVCDEVIQIYSD</sequence>
<comment type="caution">
    <text evidence="1">The sequence shown here is derived from an EMBL/GenBank/DDBJ whole genome shotgun (WGS) entry which is preliminary data.</text>
</comment>
<gene>
    <name evidence="1" type="ORF">LCGC14_0732050</name>
</gene>
<name>A0A0F9QDE5_9ZZZZ</name>
<dbReference type="AlphaFoldDB" id="A0A0F9QDE5"/>
<evidence type="ECO:0000313" key="1">
    <source>
        <dbReference type="EMBL" id="KKN40569.1"/>
    </source>
</evidence>